<comment type="subcellular location">
    <subcellularLocation>
        <location evidence="1">Cytoplasm</location>
        <location evidence="1">Cytosol</location>
    </subcellularLocation>
</comment>
<dbReference type="InterPro" id="IPR042529">
    <property type="entry name" value="IF_2B-like_C"/>
</dbReference>
<dbReference type="InterPro" id="IPR051501">
    <property type="entry name" value="eIF2B_alpha/beta/delta"/>
</dbReference>
<evidence type="ECO:0000256" key="4">
    <source>
        <dbReference type="ARBA" id="ARBA00022540"/>
    </source>
</evidence>
<dbReference type="InterPro" id="IPR000649">
    <property type="entry name" value="IF-2B-related"/>
</dbReference>
<dbReference type="GO" id="GO:0003743">
    <property type="term" value="F:translation initiation factor activity"/>
    <property type="evidence" value="ECO:0007669"/>
    <property type="project" value="UniProtKB-KW"/>
</dbReference>
<protein>
    <recommendedName>
        <fullName evidence="6">Translation initiation factor eIF2B subunit alpha</fullName>
    </recommendedName>
    <alternativeName>
        <fullName evidence="7">eIF2B GDP-GTP exchange factor subunit alpha</fullName>
    </alternativeName>
</protein>
<evidence type="ECO:0000256" key="9">
    <source>
        <dbReference type="RuleBase" id="RU003814"/>
    </source>
</evidence>
<keyword evidence="5" id="KW-0648">Protein biosynthesis</keyword>
<dbReference type="PANTHER" id="PTHR45860:SF1">
    <property type="entry name" value="TRANSLATION INITIATION FACTOR EIF-2B SUBUNIT ALPHA"/>
    <property type="match status" value="1"/>
</dbReference>
<comment type="subunit">
    <text evidence="8">Component of the translation initiation factor 2B (eIF2B) complex which is a heterodecamer of two sets of five different subunits: alpha, beta, gamma, delta and epsilon. Subunits alpha, beta and delta comprise a regulatory subcomplex and subunits epsilon and gamma comprise a catalytic subcomplex. Within the complex, the hexameric regulatory complex resides at the center, with the two heterodimeric catalytic subcomplexes bound on opposite sides.</text>
</comment>
<name>A0A7S3D0I0_9EUKA</name>
<keyword evidence="3" id="KW-0963">Cytoplasm</keyword>
<accession>A0A7S3D0I0</accession>
<evidence type="ECO:0000256" key="1">
    <source>
        <dbReference type="ARBA" id="ARBA00004514"/>
    </source>
</evidence>
<organism evidence="10">
    <name type="scientific">Palpitomonas bilix</name>
    <dbReference type="NCBI Taxonomy" id="652834"/>
    <lineage>
        <taxon>Eukaryota</taxon>
        <taxon>Eukaryota incertae sedis</taxon>
    </lineage>
</organism>
<dbReference type="GO" id="GO:0005829">
    <property type="term" value="C:cytosol"/>
    <property type="evidence" value="ECO:0007669"/>
    <property type="project" value="UniProtKB-SubCell"/>
</dbReference>
<evidence type="ECO:0000256" key="6">
    <source>
        <dbReference type="ARBA" id="ARBA00044208"/>
    </source>
</evidence>
<keyword evidence="4" id="KW-0396">Initiation factor</keyword>
<dbReference type="InterPro" id="IPR042528">
    <property type="entry name" value="elF-2B_alpha_N"/>
</dbReference>
<evidence type="ECO:0000256" key="2">
    <source>
        <dbReference type="ARBA" id="ARBA00007251"/>
    </source>
</evidence>
<sequence>MEEHRFEASVNLKRLESDFLEFAESFEEDGIAVAAIRALTAAISDCKASTLMQLEIELKAAVERLREQIPSSVELSAVTELFLRYVTRSVQELAGFSDLKKQLAEHGTKFGDKVKKSRELIADYGSTFIKDGVVVLTHGYSTVVLNLIKRAAAEGNKHFEVFVTEGRPHTTGYKMANELKEYVPVTLIMDTAVAHYMEKVDLVVVGAEGVVENGGIIGPVGTFSMAVAAKAMNTPFYIAAESHKFARIYPMNQGDIPPSQVDSEEFKLVDGCDVPEGVACRNPAHDYTPPSFISLLFTDLGVLTTAAVSDELIKLYF</sequence>
<evidence type="ECO:0000256" key="7">
    <source>
        <dbReference type="ARBA" id="ARBA00044236"/>
    </source>
</evidence>
<evidence type="ECO:0000256" key="5">
    <source>
        <dbReference type="ARBA" id="ARBA00022917"/>
    </source>
</evidence>
<dbReference type="InterPro" id="IPR037171">
    <property type="entry name" value="NagB/RpiA_transferase-like"/>
</dbReference>
<evidence type="ECO:0000256" key="3">
    <source>
        <dbReference type="ARBA" id="ARBA00022490"/>
    </source>
</evidence>
<comment type="similarity">
    <text evidence="2 9">Belongs to the eIF-2B alpha/beta/delta subunits family.</text>
</comment>
<dbReference type="SUPFAM" id="SSF100950">
    <property type="entry name" value="NagB/RpiA/CoA transferase-like"/>
    <property type="match status" value="1"/>
</dbReference>
<dbReference type="GO" id="GO:0005085">
    <property type="term" value="F:guanyl-nucleotide exchange factor activity"/>
    <property type="evidence" value="ECO:0007669"/>
    <property type="project" value="TreeGrafter"/>
</dbReference>
<proteinExistence type="inferred from homology"/>
<gene>
    <name evidence="10" type="ORF">PBIL07802_LOCUS4778</name>
</gene>
<dbReference type="EMBL" id="HBIB01007687">
    <property type="protein sequence ID" value="CAE0242613.1"/>
    <property type="molecule type" value="Transcribed_RNA"/>
</dbReference>
<dbReference type="Gene3D" id="1.20.120.1070">
    <property type="entry name" value="Translation initiation factor eIF-2B, N-terminal domain"/>
    <property type="match status" value="1"/>
</dbReference>
<dbReference type="GO" id="GO:0005851">
    <property type="term" value="C:eukaryotic translation initiation factor 2B complex"/>
    <property type="evidence" value="ECO:0007669"/>
    <property type="project" value="TreeGrafter"/>
</dbReference>
<dbReference type="AlphaFoldDB" id="A0A7S3D0I0"/>
<evidence type="ECO:0000313" key="10">
    <source>
        <dbReference type="EMBL" id="CAE0242613.1"/>
    </source>
</evidence>
<dbReference type="Gene3D" id="3.40.50.10470">
    <property type="entry name" value="Translation initiation factor eif-2b, domain 2"/>
    <property type="match status" value="1"/>
</dbReference>
<reference evidence="10" key="1">
    <citation type="submission" date="2021-01" db="EMBL/GenBank/DDBJ databases">
        <authorList>
            <person name="Corre E."/>
            <person name="Pelletier E."/>
            <person name="Niang G."/>
            <person name="Scheremetjew M."/>
            <person name="Finn R."/>
            <person name="Kale V."/>
            <person name="Holt S."/>
            <person name="Cochrane G."/>
            <person name="Meng A."/>
            <person name="Brown T."/>
            <person name="Cohen L."/>
        </authorList>
    </citation>
    <scope>NUCLEOTIDE SEQUENCE</scope>
    <source>
        <strain evidence="10">NIES-2562</strain>
    </source>
</reference>
<dbReference type="PANTHER" id="PTHR45860">
    <property type="entry name" value="TRANSLATION INITIATION FACTOR EIF-2B SUBUNIT ALPHA"/>
    <property type="match status" value="1"/>
</dbReference>
<evidence type="ECO:0000256" key="8">
    <source>
        <dbReference type="ARBA" id="ARBA00046432"/>
    </source>
</evidence>
<dbReference type="Pfam" id="PF01008">
    <property type="entry name" value="IF-2B"/>
    <property type="match status" value="1"/>
</dbReference>